<dbReference type="InterPro" id="IPR008915">
    <property type="entry name" value="Peptidase_M50"/>
</dbReference>
<evidence type="ECO:0000256" key="8">
    <source>
        <dbReference type="ARBA" id="ARBA00022989"/>
    </source>
</evidence>
<dbReference type="GO" id="GO:0004222">
    <property type="term" value="F:metalloendopeptidase activity"/>
    <property type="evidence" value="ECO:0007669"/>
    <property type="project" value="InterPro"/>
</dbReference>
<evidence type="ECO:0000256" key="9">
    <source>
        <dbReference type="ARBA" id="ARBA00023049"/>
    </source>
</evidence>
<proteinExistence type="inferred from homology"/>
<accession>A0A921JDA9</accession>
<dbReference type="GO" id="GO:0006508">
    <property type="term" value="P:proteolysis"/>
    <property type="evidence" value="ECO:0007669"/>
    <property type="project" value="UniProtKB-KW"/>
</dbReference>
<evidence type="ECO:0000259" key="12">
    <source>
        <dbReference type="SMART" id="SM00228"/>
    </source>
</evidence>
<dbReference type="EC" id="3.4.24.-" evidence="11"/>
<dbReference type="CDD" id="cd23081">
    <property type="entry name" value="cpPDZ_EcRseP-like"/>
    <property type="match status" value="1"/>
</dbReference>
<comment type="subcellular location">
    <subcellularLocation>
        <location evidence="2">Membrane</location>
        <topology evidence="2">Multi-pass membrane protein</topology>
    </subcellularLocation>
</comment>
<keyword evidence="11" id="KW-0479">Metal-binding</keyword>
<dbReference type="PANTHER" id="PTHR42837">
    <property type="entry name" value="REGULATOR OF SIGMA-E PROTEASE RSEP"/>
    <property type="match status" value="1"/>
</dbReference>
<dbReference type="Proteomes" id="UP000742631">
    <property type="component" value="Unassembled WGS sequence"/>
</dbReference>
<comment type="similarity">
    <text evidence="3 11">Belongs to the peptidase M50B family.</text>
</comment>
<keyword evidence="8 11" id="KW-1133">Transmembrane helix</keyword>
<feature type="transmembrane region" description="Helical" evidence="11">
    <location>
        <begin position="118"/>
        <end position="142"/>
    </location>
</feature>
<keyword evidence="9 11" id="KW-0482">Metalloprotease</keyword>
<evidence type="ECO:0000256" key="11">
    <source>
        <dbReference type="RuleBase" id="RU362031"/>
    </source>
</evidence>
<keyword evidence="4" id="KW-0645">Protease</keyword>
<reference evidence="13" key="2">
    <citation type="submission" date="2021-09" db="EMBL/GenBank/DDBJ databases">
        <authorList>
            <person name="Gilroy R."/>
        </authorList>
    </citation>
    <scope>NUCLEOTIDE SEQUENCE</scope>
    <source>
        <strain evidence="13">316</strain>
    </source>
</reference>
<dbReference type="AlphaFoldDB" id="A0A921JDA9"/>
<dbReference type="InterPro" id="IPR036034">
    <property type="entry name" value="PDZ_sf"/>
</dbReference>
<dbReference type="CDD" id="cd06163">
    <property type="entry name" value="S2P-M50_PDZ_RseP-like"/>
    <property type="match status" value="1"/>
</dbReference>
<evidence type="ECO:0000313" key="13">
    <source>
        <dbReference type="EMBL" id="HJE22506.1"/>
    </source>
</evidence>
<comment type="caution">
    <text evidence="13">The sequence shown here is derived from an EMBL/GenBank/DDBJ whole genome shotgun (WGS) entry which is preliminary data.</text>
</comment>
<evidence type="ECO:0000256" key="3">
    <source>
        <dbReference type="ARBA" id="ARBA00007931"/>
    </source>
</evidence>
<dbReference type="SUPFAM" id="SSF50156">
    <property type="entry name" value="PDZ domain-like"/>
    <property type="match status" value="1"/>
</dbReference>
<dbReference type="SMART" id="SM00228">
    <property type="entry name" value="PDZ"/>
    <property type="match status" value="1"/>
</dbReference>
<evidence type="ECO:0000313" key="14">
    <source>
        <dbReference type="Proteomes" id="UP000742631"/>
    </source>
</evidence>
<dbReference type="Pfam" id="PF17820">
    <property type="entry name" value="PDZ_6"/>
    <property type="match status" value="1"/>
</dbReference>
<reference evidence="13" key="1">
    <citation type="journal article" date="2021" name="PeerJ">
        <title>Extensive microbial diversity within the chicken gut microbiome revealed by metagenomics and culture.</title>
        <authorList>
            <person name="Gilroy R."/>
            <person name="Ravi A."/>
            <person name="Getino M."/>
            <person name="Pursley I."/>
            <person name="Horton D.L."/>
            <person name="Alikhan N.F."/>
            <person name="Baker D."/>
            <person name="Gharbi K."/>
            <person name="Hall N."/>
            <person name="Watson M."/>
            <person name="Adriaenssens E.M."/>
            <person name="Foster-Nyarko E."/>
            <person name="Jarju S."/>
            <person name="Secka A."/>
            <person name="Antonio M."/>
            <person name="Oren A."/>
            <person name="Chaudhuri R.R."/>
            <person name="La Ragione R."/>
            <person name="Hildebrand F."/>
            <person name="Pallen M.J."/>
        </authorList>
    </citation>
    <scope>NUCLEOTIDE SEQUENCE</scope>
    <source>
        <strain evidence="13">316</strain>
    </source>
</reference>
<protein>
    <recommendedName>
        <fullName evidence="11">Zinc metalloprotease</fullName>
        <ecNumber evidence="11">3.4.24.-</ecNumber>
    </recommendedName>
</protein>
<name>A0A921JDA9_9HYPH</name>
<dbReference type="Pfam" id="PF02163">
    <property type="entry name" value="Peptidase_M50"/>
    <property type="match status" value="1"/>
</dbReference>
<keyword evidence="5 11" id="KW-0812">Transmembrane</keyword>
<evidence type="ECO:0000256" key="6">
    <source>
        <dbReference type="ARBA" id="ARBA00022801"/>
    </source>
</evidence>
<dbReference type="InterPro" id="IPR004387">
    <property type="entry name" value="Pept_M50_Zn"/>
</dbReference>
<evidence type="ECO:0000256" key="10">
    <source>
        <dbReference type="ARBA" id="ARBA00023136"/>
    </source>
</evidence>
<evidence type="ECO:0000256" key="2">
    <source>
        <dbReference type="ARBA" id="ARBA00004141"/>
    </source>
</evidence>
<dbReference type="InterPro" id="IPR001478">
    <property type="entry name" value="PDZ"/>
</dbReference>
<feature type="transmembrane region" description="Helical" evidence="11">
    <location>
        <begin position="353"/>
        <end position="371"/>
    </location>
</feature>
<keyword evidence="7 11" id="KW-0862">Zinc</keyword>
<feature type="transmembrane region" description="Helical" evidence="11">
    <location>
        <begin position="297"/>
        <end position="317"/>
    </location>
</feature>
<gene>
    <name evidence="13" type="primary">rseP</name>
    <name evidence="13" type="ORF">K8W01_02440</name>
</gene>
<feature type="transmembrane region" description="Helical" evidence="11">
    <location>
        <begin position="12"/>
        <end position="32"/>
    </location>
</feature>
<dbReference type="GO" id="GO:0046872">
    <property type="term" value="F:metal ion binding"/>
    <property type="evidence" value="ECO:0007669"/>
    <property type="project" value="UniProtKB-KW"/>
</dbReference>
<evidence type="ECO:0000256" key="4">
    <source>
        <dbReference type="ARBA" id="ARBA00022670"/>
    </source>
</evidence>
<dbReference type="GO" id="GO:0016020">
    <property type="term" value="C:membrane"/>
    <property type="evidence" value="ECO:0007669"/>
    <property type="project" value="UniProtKB-SubCell"/>
</dbReference>
<comment type="cofactor">
    <cofactor evidence="1 11">
        <name>Zn(2+)</name>
        <dbReference type="ChEBI" id="CHEBI:29105"/>
    </cofactor>
</comment>
<keyword evidence="6 11" id="KW-0378">Hydrolase</keyword>
<sequence>MEFLSGMGGNAAGFFGAVIPFLFVLTIVVFVHEMGHFLVGRWCGVGVHAFSIGFGPELIGFNDRRGTRWKLSAIPLGGYVKFVGDANGASVPDPEAVARMTPQERAVSFPTQPVAKRAAIVAAGPIANFILAIAVFAGAIYLNGRYETPARVEAVQAGSAAERAGFQPGDVIQSIDGTPVGTFADMQRVVSSSAGSSLTIKVDRAGQAQTLTAVPDMIEERTSFGKHRFGRLGINGPNAGAAKLVHYGAFDSLRLGVEETAFVVERTFDYIGKLATGRESADQLSGPIGIARVSGEVARVGGVGGLIGLIALLSVSIGLLNLFPIPLLDGGHLLFYAFEAVRGRPLSERAQEIGFRIGLAFVLMLMLFAAWNDILNLGASLSQRGT</sequence>
<dbReference type="PANTHER" id="PTHR42837:SF2">
    <property type="entry name" value="MEMBRANE METALLOPROTEASE ARASP2, CHLOROPLASTIC-RELATED"/>
    <property type="match status" value="1"/>
</dbReference>
<organism evidence="13 14">
    <name type="scientific">Methylorubrum populi</name>
    <dbReference type="NCBI Taxonomy" id="223967"/>
    <lineage>
        <taxon>Bacteria</taxon>
        <taxon>Pseudomonadati</taxon>
        <taxon>Pseudomonadota</taxon>
        <taxon>Alphaproteobacteria</taxon>
        <taxon>Hyphomicrobiales</taxon>
        <taxon>Methylobacteriaceae</taxon>
        <taxon>Methylorubrum</taxon>
    </lineage>
</organism>
<evidence type="ECO:0000256" key="5">
    <source>
        <dbReference type="ARBA" id="ARBA00022692"/>
    </source>
</evidence>
<keyword evidence="10 11" id="KW-0472">Membrane</keyword>
<evidence type="ECO:0000256" key="1">
    <source>
        <dbReference type="ARBA" id="ARBA00001947"/>
    </source>
</evidence>
<dbReference type="NCBIfam" id="TIGR00054">
    <property type="entry name" value="RIP metalloprotease RseP"/>
    <property type="match status" value="1"/>
</dbReference>
<dbReference type="InterPro" id="IPR041489">
    <property type="entry name" value="PDZ_6"/>
</dbReference>
<dbReference type="EMBL" id="DYYG01000010">
    <property type="protein sequence ID" value="HJE22506.1"/>
    <property type="molecule type" value="Genomic_DNA"/>
</dbReference>
<feature type="domain" description="PDZ" evidence="12">
    <location>
        <begin position="127"/>
        <end position="206"/>
    </location>
</feature>
<evidence type="ECO:0000256" key="7">
    <source>
        <dbReference type="ARBA" id="ARBA00022833"/>
    </source>
</evidence>
<dbReference type="Gene3D" id="2.30.42.10">
    <property type="match status" value="1"/>
</dbReference>